<protein>
    <submittedName>
        <fullName evidence="1">Uncharacterized protein</fullName>
    </submittedName>
</protein>
<sequence length="132" mass="15444">MLQGHLVFSQNYLKYLQQKYRMFEKEEVGTELNALELRTEKGSWKTAGNGSQSRLIDQLETTIYNLDLEILYLLIKFKFVSACPTCNRRCLFNCYRSTGQTVTEITKKMIIMKNIKRKASVTEAGKSRFYFT</sequence>
<evidence type="ECO:0000313" key="1">
    <source>
        <dbReference type="EMBL" id="CAG6642857.1"/>
    </source>
</evidence>
<organism evidence="1">
    <name type="scientific">Cacopsylla melanoneura</name>
    <dbReference type="NCBI Taxonomy" id="428564"/>
    <lineage>
        <taxon>Eukaryota</taxon>
        <taxon>Metazoa</taxon>
        <taxon>Ecdysozoa</taxon>
        <taxon>Arthropoda</taxon>
        <taxon>Hexapoda</taxon>
        <taxon>Insecta</taxon>
        <taxon>Pterygota</taxon>
        <taxon>Neoptera</taxon>
        <taxon>Paraneoptera</taxon>
        <taxon>Hemiptera</taxon>
        <taxon>Sternorrhyncha</taxon>
        <taxon>Psylloidea</taxon>
        <taxon>Psyllidae</taxon>
        <taxon>Psyllinae</taxon>
        <taxon>Cacopsylla</taxon>
    </lineage>
</organism>
<accession>A0A8D8W0S6</accession>
<name>A0A8D8W0S6_9HEMI</name>
<dbReference type="AlphaFoldDB" id="A0A8D8W0S6"/>
<dbReference type="EMBL" id="HBUF01124577">
    <property type="protein sequence ID" value="CAG6642857.1"/>
    <property type="molecule type" value="Transcribed_RNA"/>
</dbReference>
<proteinExistence type="predicted"/>
<reference evidence="1" key="1">
    <citation type="submission" date="2021-05" db="EMBL/GenBank/DDBJ databases">
        <authorList>
            <person name="Alioto T."/>
            <person name="Alioto T."/>
            <person name="Gomez Garrido J."/>
        </authorList>
    </citation>
    <scope>NUCLEOTIDE SEQUENCE</scope>
</reference>